<evidence type="ECO:0000256" key="3">
    <source>
        <dbReference type="ARBA" id="ARBA00022525"/>
    </source>
</evidence>
<comment type="caution">
    <text evidence="11">The sequence shown here is derived from an EMBL/GenBank/DDBJ whole genome shotgun (WGS) entry which is preliminary data.</text>
</comment>
<feature type="compositionally biased region" description="Pro residues" evidence="7">
    <location>
        <begin position="602"/>
        <end position="612"/>
    </location>
</feature>
<dbReference type="GO" id="GO:0030313">
    <property type="term" value="C:cell envelope"/>
    <property type="evidence" value="ECO:0007669"/>
    <property type="project" value="UniProtKB-SubCell"/>
</dbReference>
<keyword evidence="8" id="KW-0812">Transmembrane</keyword>
<keyword evidence="4 9" id="KW-0732">Signal</keyword>
<dbReference type="Pfam" id="PF00746">
    <property type="entry name" value="Gram_pos_anchor"/>
    <property type="match status" value="1"/>
</dbReference>
<dbReference type="SMART" id="SM00635">
    <property type="entry name" value="BID_2"/>
    <property type="match status" value="1"/>
</dbReference>
<keyword evidence="8" id="KW-1133">Transmembrane helix</keyword>
<dbReference type="InterPro" id="IPR003343">
    <property type="entry name" value="Big_2"/>
</dbReference>
<evidence type="ECO:0000313" key="12">
    <source>
        <dbReference type="Proteomes" id="UP000604383"/>
    </source>
</evidence>
<feature type="chain" id="PRO_5044253733" evidence="9">
    <location>
        <begin position="26"/>
        <end position="732"/>
    </location>
</feature>
<evidence type="ECO:0000256" key="7">
    <source>
        <dbReference type="SAM" id="MobiDB-lite"/>
    </source>
</evidence>
<sequence>MKKLLTIVASMALAVGCMLPQPLHAEESTEATVKTKEQLQEAIKNVNISTIRLGENISADVVIPENRSITLDLGGKTLTNETSHTIYNKGVLTIDGTAGTVDNVTHAKAALDNDGVAILNSGNFIRSKENGINSTTSGGNSFYTIRNHGDMTINSSVSVSQNGRYSSMIENGWQNGKENKTGTASLMEINGGTFSGGLNTIKNDDYGELTINGGSFSNTVQAALLNWNIATINGGEFTSDGNAILNGKLDDVMDKGQLVIHDGTFKSENSSIAPMNGSFEKFGSVSITGGLFSSDPSLNKGHVAEGYKVFLGQKGYAVIPLATNIELSKKNITLEVGSSEVLVATLSPDESKTETVEWSSSDEKIASVKDGKVTANAPGKVTIIATTEGGLTANCEVTVTKPVAVETPSIDTSKPTDEIKVGVNDEKAEKLLKDVTDQIIAGSSEFTDADTANAVIEAAKAGKTVTVVADVQKADSSNAQVQADAKKIQKELEALTAESNNTATVAMYLDLSVLIKADDIELGNITNLSTPMKFTVVVPENLLAEGREFYILRVHNGAVNKIVPERNKNILTFRTDRFSTYAVVYEDKKVEDNGTTPEPKPEPTPEPTPTPAPEKTIYNVVFVDMNGAVLRTEKVEANKAATAPKAPEVEGYRFVKWDTDFTKVTKDLLVKPVYEKVAATEKPSTPEKPSSDKKSPNTGDTTNAGLFTAFALLGFVSMGIVAIQRKRKQLMK</sequence>
<keyword evidence="8" id="KW-0472">Membrane</keyword>
<evidence type="ECO:0000256" key="9">
    <source>
        <dbReference type="SAM" id="SignalP"/>
    </source>
</evidence>
<comment type="subcellular location">
    <subcellularLocation>
        <location evidence="1">Cell envelope</location>
    </subcellularLocation>
</comment>
<keyword evidence="2" id="KW-0134">Cell wall</keyword>
<dbReference type="PROSITE" id="PS51257">
    <property type="entry name" value="PROKAR_LIPOPROTEIN"/>
    <property type="match status" value="1"/>
</dbReference>
<dbReference type="SUPFAM" id="SSF49373">
    <property type="entry name" value="Invasin/intimin cell-adhesion fragments"/>
    <property type="match status" value="1"/>
</dbReference>
<feature type="transmembrane region" description="Helical" evidence="8">
    <location>
        <begin position="704"/>
        <end position="723"/>
    </location>
</feature>
<proteinExistence type="predicted"/>
<evidence type="ECO:0000256" key="2">
    <source>
        <dbReference type="ARBA" id="ARBA00022512"/>
    </source>
</evidence>
<dbReference type="EMBL" id="WWTN01000006">
    <property type="protein sequence ID" value="MZH55096.1"/>
    <property type="molecule type" value="Genomic_DNA"/>
</dbReference>
<keyword evidence="6" id="KW-0175">Coiled coil</keyword>
<evidence type="ECO:0000259" key="10">
    <source>
        <dbReference type="SMART" id="SM00635"/>
    </source>
</evidence>
<dbReference type="InterPro" id="IPR008964">
    <property type="entry name" value="Invasin/intimin_cell_adhesion"/>
</dbReference>
<evidence type="ECO:0000256" key="4">
    <source>
        <dbReference type="ARBA" id="ARBA00022729"/>
    </source>
</evidence>
<keyword evidence="5" id="KW-0572">Peptidoglycan-anchor</keyword>
<dbReference type="InterPro" id="IPR013378">
    <property type="entry name" value="InlB-like_B-rpt"/>
</dbReference>
<dbReference type="Gene3D" id="2.60.40.4270">
    <property type="entry name" value="Listeria-Bacteroides repeat domain"/>
    <property type="match status" value="1"/>
</dbReference>
<feature type="region of interest" description="Disordered" evidence="7">
    <location>
        <begin position="589"/>
        <end position="614"/>
    </location>
</feature>
<feature type="region of interest" description="Disordered" evidence="7">
    <location>
        <begin position="679"/>
        <end position="700"/>
    </location>
</feature>
<evidence type="ECO:0000256" key="8">
    <source>
        <dbReference type="SAM" id="Phobius"/>
    </source>
</evidence>
<evidence type="ECO:0000256" key="1">
    <source>
        <dbReference type="ARBA" id="ARBA00004196"/>
    </source>
</evidence>
<accession>A0AB36B473</accession>
<gene>
    <name evidence="11" type="ORF">GT664_04795</name>
</gene>
<dbReference type="Proteomes" id="UP000604383">
    <property type="component" value="Unassembled WGS sequence"/>
</dbReference>
<evidence type="ECO:0000256" key="5">
    <source>
        <dbReference type="ARBA" id="ARBA00023088"/>
    </source>
</evidence>
<protein>
    <submittedName>
        <fullName evidence="11">Ig domain-containing protein</fullName>
    </submittedName>
</protein>
<feature type="domain" description="BIG2" evidence="10">
    <location>
        <begin position="321"/>
        <end position="396"/>
    </location>
</feature>
<dbReference type="Pfam" id="PF02368">
    <property type="entry name" value="Big_2"/>
    <property type="match status" value="1"/>
</dbReference>
<dbReference type="InterPro" id="IPR042229">
    <property type="entry name" value="Listeria/Bacterioides_rpt_sf"/>
</dbReference>
<evidence type="ECO:0000256" key="6">
    <source>
        <dbReference type="SAM" id="Coils"/>
    </source>
</evidence>
<organism evidence="11 12">
    <name type="scientific">Clostridium innocuum</name>
    <dbReference type="NCBI Taxonomy" id="1522"/>
    <lineage>
        <taxon>Bacteria</taxon>
        <taxon>Bacillati</taxon>
        <taxon>Bacillota</taxon>
        <taxon>Clostridia</taxon>
        <taxon>Eubacteriales</taxon>
        <taxon>Clostridiaceae</taxon>
        <taxon>Clostridium</taxon>
    </lineage>
</organism>
<dbReference type="RefSeq" id="WP_022300185.1">
    <property type="nucleotide sequence ID" value="NZ_CAXULZ010000004.1"/>
</dbReference>
<dbReference type="AlphaFoldDB" id="A0AB36B473"/>
<dbReference type="InterPro" id="IPR019931">
    <property type="entry name" value="LPXTG_anchor"/>
</dbReference>
<name>A0AB36B473_CLOIN</name>
<feature type="signal peptide" evidence="9">
    <location>
        <begin position="1"/>
        <end position="25"/>
    </location>
</feature>
<feature type="coiled-coil region" evidence="6">
    <location>
        <begin position="471"/>
        <end position="498"/>
    </location>
</feature>
<dbReference type="Pfam" id="PF09479">
    <property type="entry name" value="Flg_new"/>
    <property type="match status" value="1"/>
</dbReference>
<dbReference type="Gene3D" id="2.60.40.1080">
    <property type="match status" value="1"/>
</dbReference>
<reference evidence="11" key="1">
    <citation type="journal article" date="2019" name="Nat. Med.">
        <title>A library of human gut bacterial isolates paired with longitudinal multiomics data enables mechanistic microbiome research.</title>
        <authorList>
            <person name="Poyet M."/>
            <person name="Groussin M."/>
            <person name="Gibbons S.M."/>
            <person name="Avila-Pacheco J."/>
            <person name="Jiang X."/>
            <person name="Kearney S.M."/>
            <person name="Perrotta A.R."/>
            <person name="Berdy B."/>
            <person name="Zhao S."/>
            <person name="Lieberman T.D."/>
            <person name="Swanson P.K."/>
            <person name="Smith M."/>
            <person name="Roesemann S."/>
            <person name="Alexander J.E."/>
            <person name="Rich S.A."/>
            <person name="Livny J."/>
            <person name="Vlamakis H."/>
            <person name="Clish C."/>
            <person name="Bullock K."/>
            <person name="Deik A."/>
            <person name="Scott J."/>
            <person name="Pierce K.A."/>
            <person name="Xavier R.J."/>
            <person name="Alm E.J."/>
        </authorList>
    </citation>
    <scope>NUCLEOTIDE SEQUENCE</scope>
    <source>
        <strain evidence="11">BIOML-A12</strain>
    </source>
</reference>
<keyword evidence="3" id="KW-0964">Secreted</keyword>
<evidence type="ECO:0000313" key="11">
    <source>
        <dbReference type="EMBL" id="MZH55096.1"/>
    </source>
</evidence>